<dbReference type="GO" id="GO:0005737">
    <property type="term" value="C:cytoplasm"/>
    <property type="evidence" value="ECO:0007669"/>
    <property type="project" value="UniProtKB-ARBA"/>
</dbReference>
<dbReference type="PROSITE" id="PS50102">
    <property type="entry name" value="RRM"/>
    <property type="match status" value="1"/>
</dbReference>
<comment type="caution">
    <text evidence="5">The sequence shown here is derived from an EMBL/GenBank/DDBJ whole genome shotgun (WGS) entry which is preliminary data.</text>
</comment>
<dbReference type="InterPro" id="IPR039539">
    <property type="entry name" value="Ras_GTPase_bind_prot"/>
</dbReference>
<evidence type="ECO:0000256" key="1">
    <source>
        <dbReference type="ARBA" id="ARBA00022884"/>
    </source>
</evidence>
<organism evidence="5 6">
    <name type="scientific">Eucalyptus globulus</name>
    <name type="common">Tasmanian blue gum</name>
    <dbReference type="NCBI Taxonomy" id="34317"/>
    <lineage>
        <taxon>Eukaryota</taxon>
        <taxon>Viridiplantae</taxon>
        <taxon>Streptophyta</taxon>
        <taxon>Embryophyta</taxon>
        <taxon>Tracheophyta</taxon>
        <taxon>Spermatophyta</taxon>
        <taxon>Magnoliopsida</taxon>
        <taxon>eudicotyledons</taxon>
        <taxon>Gunneridae</taxon>
        <taxon>Pentapetalae</taxon>
        <taxon>rosids</taxon>
        <taxon>malvids</taxon>
        <taxon>Myrtales</taxon>
        <taxon>Myrtaceae</taxon>
        <taxon>Myrtoideae</taxon>
        <taxon>Eucalypteae</taxon>
        <taxon>Eucalyptus</taxon>
    </lineage>
</organism>
<dbReference type="EMBL" id="JBJKBG010000011">
    <property type="protein sequence ID" value="KAL3715465.1"/>
    <property type="molecule type" value="Genomic_DNA"/>
</dbReference>
<dbReference type="InterPro" id="IPR032710">
    <property type="entry name" value="NTF2-like_dom_sf"/>
</dbReference>
<sequence length="379" mass="42107">MATSYPAPVTAMQVGSYFVGQYYQVLKERPELAHQFYTETSSMVRVDGESSESGSTMLQIHSLLMSLNLATIEVKTINSLESWNGGIVVMVSGLVKTKDSIVRRKFVQTFFLAPQDKGFFVLNDIFQFFEDATVPQHSAPMVSESRIDVQLNASSPVMDPPVHNYVLEEEPREYVNSVNIEDNLDDEYNLQEQQHYDEAEAEAVLENAYAEDNSISIHTLDAVPVTPDVLDEPAEEPQRKTYASILRAAKAQSAAAAAATAQPSYGRTLPNMSDWEYNPQPAAPAQLPKPTPYVEPVSVVEAADEGYGEDEGLSKSVYVRNLPPTVTNADIEEVFRNFGTIRPDGVAIKIRKEIGVCYAFVEFEDLFGVQNALKFLFCF</sequence>
<dbReference type="GO" id="GO:0003723">
    <property type="term" value="F:RNA binding"/>
    <property type="evidence" value="ECO:0007669"/>
    <property type="project" value="UniProtKB-UniRule"/>
</dbReference>
<dbReference type="Gene3D" id="3.10.450.50">
    <property type="match status" value="1"/>
</dbReference>
<keyword evidence="1 2" id="KW-0694">RNA-binding</keyword>
<dbReference type="CDD" id="cd00780">
    <property type="entry name" value="NTF2"/>
    <property type="match status" value="1"/>
</dbReference>
<name>A0ABD3IKJ6_EUCGL</name>
<dbReference type="Pfam" id="PF00076">
    <property type="entry name" value="RRM_1"/>
    <property type="match status" value="1"/>
</dbReference>
<reference evidence="5 6" key="1">
    <citation type="submission" date="2024-11" db="EMBL/GenBank/DDBJ databases">
        <title>Chromosome-level genome assembly of Eucalyptus globulus Labill. provides insights into its genome evolution.</title>
        <authorList>
            <person name="Li X."/>
        </authorList>
    </citation>
    <scope>NUCLEOTIDE SEQUENCE [LARGE SCALE GENOMIC DNA]</scope>
    <source>
        <strain evidence="5">CL2024</strain>
        <tissue evidence="5">Fresh tender leaves</tissue>
    </source>
</reference>
<evidence type="ECO:0000313" key="6">
    <source>
        <dbReference type="Proteomes" id="UP001634007"/>
    </source>
</evidence>
<dbReference type="InterPro" id="IPR000504">
    <property type="entry name" value="RRM_dom"/>
</dbReference>
<dbReference type="CDD" id="cd00590">
    <property type="entry name" value="RRM_SF"/>
    <property type="match status" value="1"/>
</dbReference>
<dbReference type="PROSITE" id="PS50177">
    <property type="entry name" value="NTF2_DOMAIN"/>
    <property type="match status" value="1"/>
</dbReference>
<dbReference type="Proteomes" id="UP001634007">
    <property type="component" value="Unassembled WGS sequence"/>
</dbReference>
<gene>
    <name evidence="5" type="ORF">ACJRO7_007234</name>
</gene>
<keyword evidence="6" id="KW-1185">Reference proteome</keyword>
<dbReference type="InterPro" id="IPR035979">
    <property type="entry name" value="RBD_domain_sf"/>
</dbReference>
<feature type="domain" description="NTF2" evidence="4">
    <location>
        <begin position="14"/>
        <end position="128"/>
    </location>
</feature>
<dbReference type="InterPro" id="IPR012677">
    <property type="entry name" value="Nucleotide-bd_a/b_plait_sf"/>
</dbReference>
<dbReference type="Pfam" id="PF02136">
    <property type="entry name" value="NTF2"/>
    <property type="match status" value="1"/>
</dbReference>
<dbReference type="AlphaFoldDB" id="A0ABD3IKJ6"/>
<dbReference type="Gene3D" id="3.30.70.330">
    <property type="match status" value="1"/>
</dbReference>
<dbReference type="PANTHER" id="PTHR10693:SF29">
    <property type="entry name" value="GB|AAD20086.1"/>
    <property type="match status" value="1"/>
</dbReference>
<evidence type="ECO:0008006" key="7">
    <source>
        <dbReference type="Google" id="ProtNLM"/>
    </source>
</evidence>
<dbReference type="SUPFAM" id="SSF54427">
    <property type="entry name" value="NTF2-like"/>
    <property type="match status" value="1"/>
</dbReference>
<evidence type="ECO:0000259" key="3">
    <source>
        <dbReference type="PROSITE" id="PS50102"/>
    </source>
</evidence>
<dbReference type="PANTHER" id="PTHR10693">
    <property type="entry name" value="RAS GTPASE-ACTIVATING PROTEIN-BINDING PROTEIN"/>
    <property type="match status" value="1"/>
</dbReference>
<dbReference type="FunFam" id="3.10.450.50:FF:000003">
    <property type="entry name" value="Nuclear transport factor 2 family protein"/>
    <property type="match status" value="1"/>
</dbReference>
<evidence type="ECO:0000313" key="5">
    <source>
        <dbReference type="EMBL" id="KAL3715465.1"/>
    </source>
</evidence>
<proteinExistence type="predicted"/>
<accession>A0ABD3IKJ6</accession>
<protein>
    <recommendedName>
        <fullName evidence="7">G3BP-like protein</fullName>
    </recommendedName>
</protein>
<evidence type="ECO:0000259" key="4">
    <source>
        <dbReference type="PROSITE" id="PS50177"/>
    </source>
</evidence>
<dbReference type="InterPro" id="IPR018222">
    <property type="entry name" value="Nuclear_transport_factor_2_euk"/>
</dbReference>
<dbReference type="InterPro" id="IPR002075">
    <property type="entry name" value="NTF2_dom"/>
</dbReference>
<evidence type="ECO:0000256" key="2">
    <source>
        <dbReference type="PROSITE-ProRule" id="PRU00176"/>
    </source>
</evidence>
<feature type="domain" description="RRM" evidence="3">
    <location>
        <begin position="315"/>
        <end position="379"/>
    </location>
</feature>
<dbReference type="SUPFAM" id="SSF54928">
    <property type="entry name" value="RNA-binding domain, RBD"/>
    <property type="match status" value="1"/>
</dbReference>